<dbReference type="SUPFAM" id="SSF52833">
    <property type="entry name" value="Thioredoxin-like"/>
    <property type="match status" value="1"/>
</dbReference>
<name>A0A6C0JRN2_9ZZZZ</name>
<evidence type="ECO:0000256" key="1">
    <source>
        <dbReference type="SAM" id="Phobius"/>
    </source>
</evidence>
<feature type="domain" description="Thioredoxin" evidence="2">
    <location>
        <begin position="35"/>
        <end position="122"/>
    </location>
</feature>
<keyword evidence="1" id="KW-0812">Transmembrane</keyword>
<dbReference type="Gene3D" id="3.40.30.10">
    <property type="entry name" value="Glutaredoxin"/>
    <property type="match status" value="1"/>
</dbReference>
<keyword evidence="1" id="KW-1133">Transmembrane helix</keyword>
<keyword evidence="1" id="KW-0472">Membrane</keyword>
<evidence type="ECO:0000313" key="3">
    <source>
        <dbReference type="EMBL" id="QHU07561.1"/>
    </source>
</evidence>
<dbReference type="CDD" id="cd02961">
    <property type="entry name" value="PDI_a_family"/>
    <property type="match status" value="1"/>
</dbReference>
<accession>A0A6C0JRN2</accession>
<sequence length="126" mass="15269">MAKKNNNNNLIIGLFIFFIIILLFIIFNRTNSDNKSNNNYMIEYYSMNGCTHCSHFENEWKKIEKYLPYNTKKYNENTKEYDNRIEKFNIEGFPHIQLTKNNMIVDEFRGTRTLDEILKWYKNNSS</sequence>
<protein>
    <recommendedName>
        <fullName evidence="2">Thioredoxin domain-containing protein</fullName>
    </recommendedName>
</protein>
<dbReference type="EMBL" id="MN740684">
    <property type="protein sequence ID" value="QHU07561.1"/>
    <property type="molecule type" value="Genomic_DNA"/>
</dbReference>
<dbReference type="InterPro" id="IPR036249">
    <property type="entry name" value="Thioredoxin-like_sf"/>
</dbReference>
<proteinExistence type="predicted"/>
<reference evidence="3" key="1">
    <citation type="journal article" date="2020" name="Nature">
        <title>Giant virus diversity and host interactions through global metagenomics.</title>
        <authorList>
            <person name="Schulz F."/>
            <person name="Roux S."/>
            <person name="Paez-Espino D."/>
            <person name="Jungbluth S."/>
            <person name="Walsh D.A."/>
            <person name="Denef V.J."/>
            <person name="McMahon K.D."/>
            <person name="Konstantinidis K.T."/>
            <person name="Eloe-Fadrosh E.A."/>
            <person name="Kyrpides N.C."/>
            <person name="Woyke T."/>
        </authorList>
    </citation>
    <scope>NUCLEOTIDE SEQUENCE</scope>
    <source>
        <strain evidence="3">GVMAG-S-1040241-154</strain>
    </source>
</reference>
<feature type="transmembrane region" description="Helical" evidence="1">
    <location>
        <begin position="7"/>
        <end position="27"/>
    </location>
</feature>
<dbReference type="InterPro" id="IPR013766">
    <property type="entry name" value="Thioredoxin_domain"/>
</dbReference>
<evidence type="ECO:0000259" key="2">
    <source>
        <dbReference type="Pfam" id="PF00085"/>
    </source>
</evidence>
<dbReference type="AlphaFoldDB" id="A0A6C0JRN2"/>
<dbReference type="Pfam" id="PF00085">
    <property type="entry name" value="Thioredoxin"/>
    <property type="match status" value="1"/>
</dbReference>
<organism evidence="3">
    <name type="scientific">viral metagenome</name>
    <dbReference type="NCBI Taxonomy" id="1070528"/>
    <lineage>
        <taxon>unclassified sequences</taxon>
        <taxon>metagenomes</taxon>
        <taxon>organismal metagenomes</taxon>
    </lineage>
</organism>